<dbReference type="Proteomes" id="UP000286806">
    <property type="component" value="Unassembled WGS sequence"/>
</dbReference>
<name>A0A401K035_9PROT</name>
<proteinExistence type="predicted"/>
<organism evidence="1 2">
    <name type="scientific">Sulfuriferula multivorans</name>
    <dbReference type="NCBI Taxonomy" id="1559896"/>
    <lineage>
        <taxon>Bacteria</taxon>
        <taxon>Pseudomonadati</taxon>
        <taxon>Pseudomonadota</taxon>
        <taxon>Betaproteobacteria</taxon>
        <taxon>Nitrosomonadales</taxon>
        <taxon>Sulfuricellaceae</taxon>
        <taxon>Sulfuriferula</taxon>
    </lineage>
</organism>
<accession>A0A401K035</accession>
<dbReference type="SUPFAM" id="SSF53756">
    <property type="entry name" value="UDP-Glycosyltransferase/glycogen phosphorylase"/>
    <property type="match status" value="1"/>
</dbReference>
<dbReference type="PANTHER" id="PTHR33986">
    <property type="entry name" value="OS02G0535700 PROTEIN"/>
    <property type="match status" value="1"/>
</dbReference>
<reference evidence="1 2" key="1">
    <citation type="journal article" date="2019" name="Front. Microbiol.">
        <title>Genomes of Neutrophilic Sulfur-Oxidizing Chemolithoautotrophs Representing 9 Proteobacterial Species From 8 Genera.</title>
        <authorList>
            <person name="Watanabe T."/>
            <person name="Kojima H."/>
            <person name="Umezawa K."/>
            <person name="Hori C."/>
            <person name="Takasuka T.E."/>
            <person name="Kato Y."/>
            <person name="Fukui M."/>
        </authorList>
    </citation>
    <scope>NUCLEOTIDE SEQUENCE [LARGE SCALE GENOMIC DNA]</scope>
    <source>
        <strain evidence="1 2">TTN</strain>
    </source>
</reference>
<sequence>MDNQSFGLAHALGLEVIKKTVVPTAPWKYLPPQLWIRPLQFLGAGSDPLAPPWPDVVVGTGRLTVALSIAIKRASAGRTVNIRIQNPQVALRHFDWVVAPLHDRCNGANVIETLGAVNSVTAERLHRAAEQFATQLAHLPRPLLGVLVGGTNRSVRIDTTLANALADKLIHAATAHGAGIVVTPSRRTAPEVVDVLRQRLSNVASVIWDGTGDNPYLGYLALADYLVVTADSVNMASEACFTGKPVFIEGLTGANNKFEQFHRELQVRGYTRPFTGELADWHYPPLDETSRVASLIKQSMGLN</sequence>
<dbReference type="InterPro" id="IPR009367">
    <property type="entry name" value="Elm1-like"/>
</dbReference>
<gene>
    <name evidence="1" type="ORF">SFMTTN_2933</name>
</gene>
<evidence type="ECO:0000313" key="1">
    <source>
        <dbReference type="EMBL" id="GCB02116.1"/>
    </source>
</evidence>
<dbReference type="EMBL" id="BGOW01000033">
    <property type="protein sequence ID" value="GCB02116.1"/>
    <property type="molecule type" value="Genomic_DNA"/>
</dbReference>
<keyword evidence="2" id="KW-1185">Reference proteome</keyword>
<protein>
    <submittedName>
        <fullName evidence="1">DUF1022 domain-containing protein</fullName>
    </submittedName>
</protein>
<dbReference type="PANTHER" id="PTHR33986:SF15">
    <property type="entry name" value="MITOCHONDRIAL FISSION PROTEIN ELM1"/>
    <property type="match status" value="1"/>
</dbReference>
<dbReference type="AlphaFoldDB" id="A0A401K035"/>
<evidence type="ECO:0000313" key="2">
    <source>
        <dbReference type="Proteomes" id="UP000286806"/>
    </source>
</evidence>
<dbReference type="Pfam" id="PF06258">
    <property type="entry name" value="Mito_fiss_Elm1"/>
    <property type="match status" value="1"/>
</dbReference>
<comment type="caution">
    <text evidence="1">The sequence shown here is derived from an EMBL/GenBank/DDBJ whole genome shotgun (WGS) entry which is preliminary data.</text>
</comment>